<evidence type="ECO:0000256" key="1">
    <source>
        <dbReference type="SAM" id="Phobius"/>
    </source>
</evidence>
<reference evidence="2 3" key="1">
    <citation type="submission" date="2023-02" db="EMBL/GenBank/DDBJ databases">
        <title>Genome sequence of Novosphingobium humi KACC 19094.</title>
        <authorList>
            <person name="Kim S."/>
            <person name="Heo J."/>
            <person name="Kwon S.-W."/>
        </authorList>
    </citation>
    <scope>NUCLEOTIDE SEQUENCE [LARGE SCALE GENOMIC DNA]</scope>
    <source>
        <strain evidence="2 3">KACC 19094</strain>
    </source>
</reference>
<evidence type="ECO:0000313" key="3">
    <source>
        <dbReference type="Proteomes" id="UP001218231"/>
    </source>
</evidence>
<organism evidence="2 3">
    <name type="scientific">Novosphingobium humi</name>
    <dbReference type="NCBI Taxonomy" id="2282397"/>
    <lineage>
        <taxon>Bacteria</taxon>
        <taxon>Pseudomonadati</taxon>
        <taxon>Pseudomonadota</taxon>
        <taxon>Alphaproteobacteria</taxon>
        <taxon>Sphingomonadales</taxon>
        <taxon>Sphingomonadaceae</taxon>
        <taxon>Novosphingobium</taxon>
    </lineage>
</organism>
<protein>
    <submittedName>
        <fullName evidence="2">DUF3422 domain-containing protein</fullName>
    </submittedName>
</protein>
<accession>A0ABY7U2H9</accession>
<sequence length="416" mass="46479">MRLDEHPLRRQVVGEMHLRRWPAIHAPTRILQVLRLVSPEERAGQRAMLENLPIGGRLNQSDNPRHAEGELGPGISFVWEQHSEACGITLFMHEPHADPAQALAWIERFPGQAIRATRIHVVENQAQARDLLPQMGFVGSDLVSCMIGVSGVRLWSDFRIGAEGLGIALVSANGAAPADLARLLQRFQELGNYRNLALMGLPMAQAYWPRLDAAEATLRELAADVANPDTTDDALLERVSVLSLDLMSLSTETHYRMSATAAYAQLVEERLAGLMPRAIPGHPSLEDFTQRRLLPAIRTTQAYSRRLEDLTQRAAHFTSLLRTRVETRIENQNGRLLRSMERSSSLQLRLQQLVEGLSVVALSYYGISLIGYMLKAAEHRFEHFPAAEIMGVMVPLVVVGMWMGLHRMKARVLGEH</sequence>
<evidence type="ECO:0000313" key="2">
    <source>
        <dbReference type="EMBL" id="WCT78554.1"/>
    </source>
</evidence>
<dbReference type="RefSeq" id="WP_273618866.1">
    <property type="nucleotide sequence ID" value="NZ_CP117417.1"/>
</dbReference>
<dbReference type="EMBL" id="CP117417">
    <property type="protein sequence ID" value="WCT78554.1"/>
    <property type="molecule type" value="Genomic_DNA"/>
</dbReference>
<gene>
    <name evidence="2" type="ORF">PQ457_06215</name>
</gene>
<keyword evidence="1" id="KW-1133">Transmembrane helix</keyword>
<dbReference type="Pfam" id="PF11902">
    <property type="entry name" value="DUF3422"/>
    <property type="match status" value="1"/>
</dbReference>
<feature type="transmembrane region" description="Helical" evidence="1">
    <location>
        <begin position="353"/>
        <end position="374"/>
    </location>
</feature>
<keyword evidence="3" id="KW-1185">Reference proteome</keyword>
<keyword evidence="1" id="KW-0472">Membrane</keyword>
<keyword evidence="1" id="KW-0812">Transmembrane</keyword>
<feature type="transmembrane region" description="Helical" evidence="1">
    <location>
        <begin position="386"/>
        <end position="405"/>
    </location>
</feature>
<dbReference type="Proteomes" id="UP001218231">
    <property type="component" value="Chromosome"/>
</dbReference>
<dbReference type="InterPro" id="IPR021830">
    <property type="entry name" value="DUF3422"/>
</dbReference>
<proteinExistence type="predicted"/>
<name>A0ABY7U2H9_9SPHN</name>